<dbReference type="Gene3D" id="3.30.60.10">
    <property type="entry name" value="Endochitinase-like"/>
    <property type="match status" value="1"/>
</dbReference>
<evidence type="ECO:0000259" key="5">
    <source>
        <dbReference type="PROSITE" id="PS50941"/>
    </source>
</evidence>
<reference evidence="8" key="2">
    <citation type="submission" date="2020-04" db="EMBL/GenBank/DDBJ databases">
        <authorList>
            <consortium name="NCBI Genome Project"/>
        </authorList>
    </citation>
    <scope>NUCLEOTIDE SEQUENCE</scope>
    <source>
        <strain evidence="8">CBS 342.82</strain>
    </source>
</reference>
<dbReference type="Pfam" id="PF00187">
    <property type="entry name" value="Chitin_bind_1"/>
    <property type="match status" value="1"/>
</dbReference>
<dbReference type="InterPro" id="IPR011583">
    <property type="entry name" value="Chitinase_II/V-like_cat"/>
</dbReference>
<dbReference type="GeneID" id="54365492"/>
<evidence type="ECO:0000256" key="2">
    <source>
        <dbReference type="ARBA" id="ARBA00012729"/>
    </source>
</evidence>
<evidence type="ECO:0000313" key="8">
    <source>
        <dbReference type="RefSeq" id="XP_033460260.1"/>
    </source>
</evidence>
<dbReference type="InterPro" id="IPR001223">
    <property type="entry name" value="Glyco_hydro18_cat"/>
</dbReference>
<keyword evidence="4" id="KW-1015">Disulfide bond</keyword>
<dbReference type="InterPro" id="IPR036861">
    <property type="entry name" value="Endochitinase-like_sf"/>
</dbReference>
<proteinExistence type="inferred from homology"/>
<reference evidence="8" key="1">
    <citation type="submission" date="2020-01" db="EMBL/GenBank/DDBJ databases">
        <authorList>
            <consortium name="DOE Joint Genome Institute"/>
            <person name="Haridas S."/>
            <person name="Albert R."/>
            <person name="Binder M."/>
            <person name="Bloem J."/>
            <person name="Labutti K."/>
            <person name="Salamov A."/>
            <person name="Andreopoulos B."/>
            <person name="Baker S.E."/>
            <person name="Barry K."/>
            <person name="Bills G."/>
            <person name="Bluhm B.H."/>
            <person name="Cannon C."/>
            <person name="Castanera R."/>
            <person name="Culley D.E."/>
            <person name="Daum C."/>
            <person name="Ezra D."/>
            <person name="Gonzalez J.B."/>
            <person name="Henrissat B."/>
            <person name="Kuo A."/>
            <person name="Liang C."/>
            <person name="Lipzen A."/>
            <person name="Lutzoni F."/>
            <person name="Magnuson J."/>
            <person name="Mondo S."/>
            <person name="Nolan M."/>
            <person name="Ohm R."/>
            <person name="Pangilinan J."/>
            <person name="Park H.-J."/>
            <person name="Ramirez L."/>
            <person name="Alfaro M."/>
            <person name="Sun H."/>
            <person name="Tritt A."/>
            <person name="Yoshinaga Y."/>
            <person name="Zwiers L.-H."/>
            <person name="Turgeon B.G."/>
            <person name="Goodwin S.B."/>
            <person name="Spatafora J.W."/>
            <person name="Crous P.W."/>
            <person name="Grigoriev I.V."/>
        </authorList>
    </citation>
    <scope>NUCLEOTIDE SEQUENCE</scope>
    <source>
        <strain evidence="8">CBS 342.82</strain>
    </source>
</reference>
<dbReference type="InterPro" id="IPR029070">
    <property type="entry name" value="Chitinase_insertion_sf"/>
</dbReference>
<dbReference type="Gene3D" id="3.10.50.10">
    <property type="match status" value="1"/>
</dbReference>
<keyword evidence="3 4" id="KW-0147">Chitin-binding</keyword>
<reference evidence="8" key="3">
    <citation type="submission" date="2025-08" db="UniProtKB">
        <authorList>
            <consortium name="RefSeq"/>
        </authorList>
    </citation>
    <scope>IDENTIFICATION</scope>
    <source>
        <strain evidence="8">CBS 342.82</strain>
    </source>
</reference>
<dbReference type="Pfam" id="PF00704">
    <property type="entry name" value="Glyco_hydro_18"/>
    <property type="match status" value="1"/>
</dbReference>
<dbReference type="SUPFAM" id="SSF51445">
    <property type="entry name" value="(Trans)glycosidases"/>
    <property type="match status" value="1"/>
</dbReference>
<feature type="domain" description="Chitin-binding type-1" evidence="5">
    <location>
        <begin position="31"/>
        <end position="78"/>
    </location>
</feature>
<dbReference type="GO" id="GO:0008843">
    <property type="term" value="F:endochitinase activity"/>
    <property type="evidence" value="ECO:0007669"/>
    <property type="project" value="UniProtKB-EC"/>
</dbReference>
<dbReference type="SMART" id="SM00270">
    <property type="entry name" value="ChtBD1"/>
    <property type="match status" value="1"/>
</dbReference>
<dbReference type="OrthoDB" id="73875at2759"/>
<keyword evidence="7" id="KW-1185">Reference proteome</keyword>
<dbReference type="InterPro" id="IPR001002">
    <property type="entry name" value="Chitin-bd_1"/>
</dbReference>
<evidence type="ECO:0000313" key="7">
    <source>
        <dbReference type="Proteomes" id="UP000504637"/>
    </source>
</evidence>
<dbReference type="RefSeq" id="XP_033460260.1">
    <property type="nucleotide sequence ID" value="XM_033607693.1"/>
</dbReference>
<comment type="caution">
    <text evidence="4">Lacks conserved residue(s) required for the propagation of feature annotation.</text>
</comment>
<feature type="disulfide bond" evidence="4">
    <location>
        <begin position="51"/>
        <end position="65"/>
    </location>
</feature>
<dbReference type="Proteomes" id="UP000504637">
    <property type="component" value="Unplaced"/>
</dbReference>
<feature type="domain" description="GH18" evidence="6">
    <location>
        <begin position="93"/>
        <end position="415"/>
    </location>
</feature>
<keyword evidence="8" id="KW-0378">Hydrolase</keyword>
<dbReference type="GO" id="GO:0005975">
    <property type="term" value="P:carbohydrate metabolic process"/>
    <property type="evidence" value="ECO:0007669"/>
    <property type="project" value="InterPro"/>
</dbReference>
<evidence type="ECO:0000256" key="4">
    <source>
        <dbReference type="PROSITE-ProRule" id="PRU00261"/>
    </source>
</evidence>
<name>A0A6J3M6T1_9PEZI</name>
<comment type="similarity">
    <text evidence="1">Belongs to the glycosyl hydrolase 18 family. Chitinase class V subfamily.</text>
</comment>
<dbReference type="PROSITE" id="PS50941">
    <property type="entry name" value="CHIT_BIND_I_2"/>
    <property type="match status" value="1"/>
</dbReference>
<sequence>MHVSYYIAIFAAGSVAYANVISIPEVFKRDASQCGPGNAGSGGQVCGMGNCCSSAGYCGTTSAHCGSGCQSAYGNCGQIFVPNCNGLSGAAYKRTVGYWQAASVQGGSGCSSTPPTINTNGLTHLNYAFVKFDANTFTVQEDSPSLYKQFTALNSTVQTWVSIGGGGFSTSAWTSMASSSESRRTFINSLKSFMIKYGFQGADIDWEFPGPSDTANLVALIKEMRAAFGYQLGISFALAPDYGDMRYTDAYGMRPFLDWFNLMAYDMNYGSTVLKAHTDIRDITALTRNLFANNIDMSKVNLGLAYYGRGFTLGNKNCNTLDNSCAGTAKISAYGCSSGTDGVLTLADIKSLIQSRGLTPTYNSDAMVQTITWDNNWIAYDDEKTLPLKRNWATQNCFGGTAIWSVDLYNKGRAY</sequence>
<evidence type="ECO:0000259" key="6">
    <source>
        <dbReference type="PROSITE" id="PS51910"/>
    </source>
</evidence>
<dbReference type="Gene3D" id="3.20.20.80">
    <property type="entry name" value="Glycosidases"/>
    <property type="match status" value="1"/>
</dbReference>
<dbReference type="SMART" id="SM00636">
    <property type="entry name" value="Glyco_18"/>
    <property type="match status" value="1"/>
</dbReference>
<dbReference type="PROSITE" id="PS51910">
    <property type="entry name" value="GH18_2"/>
    <property type="match status" value="1"/>
</dbReference>
<dbReference type="GO" id="GO:0008061">
    <property type="term" value="F:chitin binding"/>
    <property type="evidence" value="ECO:0007669"/>
    <property type="project" value="UniProtKB-UniRule"/>
</dbReference>
<dbReference type="PANTHER" id="PTHR11177:SF333">
    <property type="entry name" value="CHITINASE"/>
    <property type="match status" value="1"/>
</dbReference>
<dbReference type="CDD" id="cd11618">
    <property type="entry name" value="ChtBD1_1"/>
    <property type="match status" value="1"/>
</dbReference>
<evidence type="ECO:0000256" key="1">
    <source>
        <dbReference type="ARBA" id="ARBA00008682"/>
    </source>
</evidence>
<dbReference type="PANTHER" id="PTHR11177">
    <property type="entry name" value="CHITINASE"/>
    <property type="match status" value="1"/>
</dbReference>
<organism evidence="8">
    <name type="scientific">Dissoconium aciculare CBS 342.82</name>
    <dbReference type="NCBI Taxonomy" id="1314786"/>
    <lineage>
        <taxon>Eukaryota</taxon>
        <taxon>Fungi</taxon>
        <taxon>Dikarya</taxon>
        <taxon>Ascomycota</taxon>
        <taxon>Pezizomycotina</taxon>
        <taxon>Dothideomycetes</taxon>
        <taxon>Dothideomycetidae</taxon>
        <taxon>Mycosphaerellales</taxon>
        <taxon>Dissoconiaceae</taxon>
        <taxon>Dissoconium</taxon>
    </lineage>
</organism>
<dbReference type="AlphaFoldDB" id="A0A6J3M6T1"/>
<dbReference type="SUPFAM" id="SSF54556">
    <property type="entry name" value="Chitinase insertion domain"/>
    <property type="match status" value="1"/>
</dbReference>
<dbReference type="InterPro" id="IPR017853">
    <property type="entry name" value="GH"/>
</dbReference>
<dbReference type="EC" id="3.2.1.14" evidence="2"/>
<protein>
    <recommendedName>
        <fullName evidence="2">chitinase</fullName>
        <ecNumber evidence="2">3.2.1.14</ecNumber>
    </recommendedName>
</protein>
<gene>
    <name evidence="8" type="ORF">K489DRAFT_410271</name>
</gene>
<evidence type="ECO:0000256" key="3">
    <source>
        <dbReference type="ARBA" id="ARBA00022669"/>
    </source>
</evidence>
<dbReference type="InterPro" id="IPR050314">
    <property type="entry name" value="Glycosyl_Hydrlase_18"/>
</dbReference>
<accession>A0A6J3M6T1</accession>
<dbReference type="SUPFAM" id="SSF57016">
    <property type="entry name" value="Plant lectins/antimicrobial peptides"/>
    <property type="match status" value="1"/>
</dbReference>
<feature type="disulfide bond" evidence="4">
    <location>
        <begin position="46"/>
        <end position="58"/>
    </location>
</feature>